<comment type="caution">
    <text evidence="2">The sequence shown here is derived from an EMBL/GenBank/DDBJ whole genome shotgun (WGS) entry which is preliminary data.</text>
</comment>
<evidence type="ECO:0000313" key="3">
    <source>
        <dbReference type="Proteomes" id="UP000178700"/>
    </source>
</evidence>
<sequence length="758" mass="81014">MTAKNKMAKLISTFLIVSILSPAILFSAPKQAMAQPGATAAFSVPVADIPQETAGWLSQALHVITSGSTVTNTTLHIKDFAQFLLQQILMRVAKATLARITQATINWINSDFHGSPLFLENPESFFRDIAKSEVRNLVDMIGYDSFRFPFGRQTALNVINSYKSQLYINAQYTLSKVINDPRLLVRYRNDFNYGGWNGFLINTQYPQNNYLGFQGIIQQNLASRLEGTLQAPAQKVQNLLQQGMGFLSPQTCPSNPKYNNGINEFLKPSFKTTVAFDPPEEYEIGDDGTYTQSQARFAQYEKEYNAAIAADRVMWAEKNDCPGGLVNTTPGSVVGNHIMDAMGSNLRQTELGAALGNSLSAIFDALLNHFLDKGLNALADTVSPSPSDDNWSYEDQRLGGNYIVTSAPSLNVPQNVSVRVGQTTSTAIFGGTGNYTIEPKVDPTGAIIATIDTKISAGGASSSKLSVMGIAPINPSDKSTRTATFVVKDQSDQIVKPVTVNVKVYAIGVLAVTKTTNCIPLDINKNCVVTDTNTPFFTSIEGGTEPYSIATGPGAGPDIGIAIVTLDPDSGNLIITGVGSGKTFVTIKDSANYAIRVDIEIGGVQNLSIQPYIVAPFGKSMYEIKGGTPKFEVENVSDPSVATATIVDIAGTSESGNFTSQYLEINGKSGGTSAVTIKDQSAPVKRAGAIVNVVSGAATDTLKADPLGICFGAPIIVNKGAYSEIAGISKTNCANISPWMYWCEGTKVCQQSKPARSS</sequence>
<feature type="signal peptide" evidence="1">
    <location>
        <begin position="1"/>
        <end position="34"/>
    </location>
</feature>
<evidence type="ECO:0000313" key="2">
    <source>
        <dbReference type="EMBL" id="OGI64099.1"/>
    </source>
</evidence>
<dbReference type="EMBL" id="MFTJ01000058">
    <property type="protein sequence ID" value="OGI64099.1"/>
    <property type="molecule type" value="Genomic_DNA"/>
</dbReference>
<gene>
    <name evidence="2" type="ORF">A2642_02885</name>
</gene>
<feature type="chain" id="PRO_5009527137" evidence="1">
    <location>
        <begin position="35"/>
        <end position="758"/>
    </location>
</feature>
<accession>A0A1F6V3J4</accession>
<dbReference type="Proteomes" id="UP000178700">
    <property type="component" value="Unassembled WGS sequence"/>
</dbReference>
<evidence type="ECO:0000256" key="1">
    <source>
        <dbReference type="SAM" id="SignalP"/>
    </source>
</evidence>
<protein>
    <submittedName>
        <fullName evidence="2">Uncharacterized protein</fullName>
    </submittedName>
</protein>
<organism evidence="2 3">
    <name type="scientific">Candidatus Nomurabacteria bacterium RIFCSPHIGHO2_01_FULL_39_10</name>
    <dbReference type="NCBI Taxonomy" id="1801733"/>
    <lineage>
        <taxon>Bacteria</taxon>
        <taxon>Candidatus Nomuraibacteriota</taxon>
    </lineage>
</organism>
<keyword evidence="1" id="KW-0732">Signal</keyword>
<name>A0A1F6V3J4_9BACT</name>
<proteinExistence type="predicted"/>
<dbReference type="AlphaFoldDB" id="A0A1F6V3J4"/>
<reference evidence="2 3" key="1">
    <citation type="journal article" date="2016" name="Nat. Commun.">
        <title>Thousands of microbial genomes shed light on interconnected biogeochemical processes in an aquifer system.</title>
        <authorList>
            <person name="Anantharaman K."/>
            <person name="Brown C.T."/>
            <person name="Hug L.A."/>
            <person name="Sharon I."/>
            <person name="Castelle C.J."/>
            <person name="Probst A.J."/>
            <person name="Thomas B.C."/>
            <person name="Singh A."/>
            <person name="Wilkins M.J."/>
            <person name="Karaoz U."/>
            <person name="Brodie E.L."/>
            <person name="Williams K.H."/>
            <person name="Hubbard S.S."/>
            <person name="Banfield J.F."/>
        </authorList>
    </citation>
    <scope>NUCLEOTIDE SEQUENCE [LARGE SCALE GENOMIC DNA]</scope>
</reference>